<evidence type="ECO:0000313" key="2">
    <source>
        <dbReference type="Proteomes" id="UP000095287"/>
    </source>
</evidence>
<keyword evidence="1" id="KW-0472">Membrane</keyword>
<keyword evidence="1" id="KW-0812">Transmembrane</keyword>
<proteinExistence type="predicted"/>
<sequence length="269" mass="30816">MTVFWPRWYLLYAYGTIATLLAMNIVLSVTTLIAARKLLKTQTGYQRRVHYTFIYITITYVTLWTIPKACFFIFTKTASVRVDPFFSTLQWHTNEVADNIMALTNFVVYGWRHPEVRSAIVVMFRGKKDARTIQVMPSSSSRLGCAISFRDHLPLETQRTDAIKFLEQLDARISQEASRSVLCGALMVLGAVGKFMADQVFVLLRMVANSIHLRILRTKEAIFRGLRLGMVISTIVRFVPSALPLWLFLDMKEEHLQRIGCMKCFSCAP</sequence>
<feature type="transmembrane region" description="Helical" evidence="1">
    <location>
        <begin position="53"/>
        <end position="74"/>
    </location>
</feature>
<keyword evidence="1" id="KW-1133">Transmembrane helix</keyword>
<dbReference type="AlphaFoldDB" id="A0A1I7YNE3"/>
<name>A0A1I7YNE3_9BILA</name>
<feature type="transmembrane region" description="Helical" evidence="1">
    <location>
        <begin position="228"/>
        <end position="249"/>
    </location>
</feature>
<feature type="transmembrane region" description="Helical" evidence="1">
    <location>
        <begin position="185"/>
        <end position="207"/>
    </location>
</feature>
<evidence type="ECO:0000313" key="3">
    <source>
        <dbReference type="WBParaSite" id="L893_g17848.t1"/>
    </source>
</evidence>
<reference evidence="3" key="1">
    <citation type="submission" date="2016-11" db="UniProtKB">
        <authorList>
            <consortium name="WormBaseParasite"/>
        </authorList>
    </citation>
    <scope>IDENTIFICATION</scope>
</reference>
<dbReference type="WBParaSite" id="L893_g17848.t1">
    <property type="protein sequence ID" value="L893_g17848.t1"/>
    <property type="gene ID" value="L893_g17848"/>
</dbReference>
<evidence type="ECO:0000256" key="1">
    <source>
        <dbReference type="SAM" id="Phobius"/>
    </source>
</evidence>
<accession>A0A1I7YNE3</accession>
<organism evidence="2 3">
    <name type="scientific">Steinernema glaseri</name>
    <dbReference type="NCBI Taxonomy" id="37863"/>
    <lineage>
        <taxon>Eukaryota</taxon>
        <taxon>Metazoa</taxon>
        <taxon>Ecdysozoa</taxon>
        <taxon>Nematoda</taxon>
        <taxon>Chromadorea</taxon>
        <taxon>Rhabditida</taxon>
        <taxon>Tylenchina</taxon>
        <taxon>Panagrolaimomorpha</taxon>
        <taxon>Strongyloidoidea</taxon>
        <taxon>Steinernematidae</taxon>
        <taxon>Steinernema</taxon>
    </lineage>
</organism>
<protein>
    <submittedName>
        <fullName evidence="3">G protein-coupled receptor</fullName>
    </submittedName>
</protein>
<dbReference type="Proteomes" id="UP000095287">
    <property type="component" value="Unplaced"/>
</dbReference>
<keyword evidence="2" id="KW-1185">Reference proteome</keyword>
<feature type="transmembrane region" description="Helical" evidence="1">
    <location>
        <begin position="12"/>
        <end position="33"/>
    </location>
</feature>